<evidence type="ECO:0000313" key="3">
    <source>
        <dbReference type="Proteomes" id="UP000244335"/>
    </source>
</evidence>
<dbReference type="PANTHER" id="PTHR45947">
    <property type="entry name" value="SULFOQUINOVOSYL TRANSFERASE SQD2"/>
    <property type="match status" value="1"/>
</dbReference>
<dbReference type="InterPro" id="IPR050194">
    <property type="entry name" value="Glycosyltransferase_grp1"/>
</dbReference>
<dbReference type="SUPFAM" id="SSF53756">
    <property type="entry name" value="UDP-Glycosyltransferase/glycogen phosphorylase"/>
    <property type="match status" value="1"/>
</dbReference>
<sequence length="413" mass="45434">MKICIVSQTFAPQAEGGAEISARAGAIELAKTHDVTVLALGKVGDPLVPPGETRLAGNVRVVRLPWKNSYLPGHLKPSVNFARRAAWHLRTAFGALCVEGLAEFFRRENFNLIYAQNSSYMQPAIFQAAEDAGIPICLHLRDYALLCPKTSMFRREDNCVTPCFDCSLINRRLRLRGNGMTVIAVSNFVKQRFIENGVLAEADWHVMHNKNTPLQSFDTSAIGRTTPVERVFTFGYLGALAKEKGVPDLIKAFKALPAGSNARLVLAGRGRPGEEDRIKRLGSVANVEFRGFVTPQEIYRIADAVVVPSLWHEPQSRILVEAGVYGVPVIGSTRGGTPEIIEAEKTGWCYDPEQPRALAGLLAKAVSIGPERWWQRRDELFPGITSFDGTAEQSGYYDRLEKILTKAALGKTA</sequence>
<dbReference type="InterPro" id="IPR001296">
    <property type="entry name" value="Glyco_trans_1"/>
</dbReference>
<dbReference type="Proteomes" id="UP000244335">
    <property type="component" value="Unassembled WGS sequence"/>
</dbReference>
<proteinExistence type="predicted"/>
<dbReference type="Pfam" id="PF00534">
    <property type="entry name" value="Glycos_transf_1"/>
    <property type="match status" value="1"/>
</dbReference>
<gene>
    <name evidence="2" type="ORF">DC430_07735</name>
</gene>
<dbReference type="PANTHER" id="PTHR45947:SF13">
    <property type="entry name" value="TRANSFERASE"/>
    <property type="match status" value="1"/>
</dbReference>
<evidence type="ECO:0000313" key="2">
    <source>
        <dbReference type="EMBL" id="PVE55108.1"/>
    </source>
</evidence>
<dbReference type="GO" id="GO:0016757">
    <property type="term" value="F:glycosyltransferase activity"/>
    <property type="evidence" value="ECO:0007669"/>
    <property type="project" value="InterPro"/>
</dbReference>
<dbReference type="EMBL" id="QDFR01000002">
    <property type="protein sequence ID" value="PVE55108.1"/>
    <property type="molecule type" value="Genomic_DNA"/>
</dbReference>
<accession>A0AA92H9P3</accession>
<feature type="domain" description="Glycosyl transferase family 1" evidence="1">
    <location>
        <begin position="231"/>
        <end position="369"/>
    </location>
</feature>
<protein>
    <recommendedName>
        <fullName evidence="1">Glycosyl transferase family 1 domain-containing protein</fullName>
    </recommendedName>
</protein>
<dbReference type="RefSeq" id="WP_116492856.1">
    <property type="nucleotide sequence ID" value="NZ_QDFR01000002.1"/>
</dbReference>
<comment type="caution">
    <text evidence="2">The sequence shown here is derived from an EMBL/GenBank/DDBJ whole genome shotgun (WGS) entry which is preliminary data.</text>
</comment>
<name>A0AA92H9P3_RHIRH</name>
<reference evidence="2 3" key="1">
    <citation type="submission" date="2018-04" db="EMBL/GenBank/DDBJ databases">
        <authorList>
            <person name="Hagen T."/>
        </authorList>
    </citation>
    <scope>NUCLEOTIDE SEQUENCE [LARGE SCALE GENOMIC DNA]</scope>
    <source>
        <strain evidence="2 3">TPD7009</strain>
    </source>
</reference>
<organism evidence="2 3">
    <name type="scientific">Rhizobium rhizogenes</name>
    <name type="common">Agrobacterium rhizogenes</name>
    <dbReference type="NCBI Taxonomy" id="359"/>
    <lineage>
        <taxon>Bacteria</taxon>
        <taxon>Pseudomonadati</taxon>
        <taxon>Pseudomonadota</taxon>
        <taxon>Alphaproteobacteria</taxon>
        <taxon>Hyphomicrobiales</taxon>
        <taxon>Rhizobiaceae</taxon>
        <taxon>Rhizobium/Agrobacterium group</taxon>
        <taxon>Rhizobium</taxon>
    </lineage>
</organism>
<dbReference type="Gene3D" id="3.40.50.2000">
    <property type="entry name" value="Glycogen Phosphorylase B"/>
    <property type="match status" value="2"/>
</dbReference>
<dbReference type="AlphaFoldDB" id="A0AA92H9P3"/>
<evidence type="ECO:0000259" key="1">
    <source>
        <dbReference type="Pfam" id="PF00534"/>
    </source>
</evidence>